<dbReference type="PRINTS" id="PR00389">
    <property type="entry name" value="PHPHLIPASEA2"/>
</dbReference>
<dbReference type="AlphaFoldDB" id="A0A183J2M4"/>
<feature type="signal peptide" evidence="8">
    <location>
        <begin position="1"/>
        <end position="18"/>
    </location>
</feature>
<reference evidence="12" key="1">
    <citation type="submission" date="2016-06" db="UniProtKB">
        <authorList>
            <consortium name="WormBaseParasite"/>
        </authorList>
    </citation>
    <scope>IDENTIFICATION</scope>
</reference>
<dbReference type="Gene3D" id="1.20.90.10">
    <property type="entry name" value="Phospholipase A2 domain"/>
    <property type="match status" value="1"/>
</dbReference>
<feature type="binding site" evidence="5">
    <location>
        <position position="67"/>
    </location>
    <ligand>
        <name>Ca(2+)</name>
        <dbReference type="ChEBI" id="CHEBI:29108"/>
    </ligand>
</feature>
<dbReference type="PROSITE" id="PS00118">
    <property type="entry name" value="PA2_HIS"/>
    <property type="match status" value="1"/>
</dbReference>
<keyword evidence="8" id="KW-0443">Lipid metabolism</keyword>
<keyword evidence="11" id="KW-1185">Reference proteome</keyword>
<evidence type="ECO:0000313" key="11">
    <source>
        <dbReference type="Proteomes" id="UP000270296"/>
    </source>
</evidence>
<dbReference type="InterPro" id="IPR001211">
    <property type="entry name" value="PLA2"/>
</dbReference>
<keyword evidence="8" id="KW-0732">Signal</keyword>
<dbReference type="GO" id="GO:0047498">
    <property type="term" value="F:calcium-dependent phospholipase A2 activity"/>
    <property type="evidence" value="ECO:0007669"/>
    <property type="project" value="TreeGrafter"/>
</dbReference>
<feature type="chain" id="PRO_5043073808" description="Phospholipase A2" evidence="8">
    <location>
        <begin position="19"/>
        <end position="157"/>
    </location>
</feature>
<comment type="subcellular location">
    <subcellularLocation>
        <location evidence="1 8">Secreted</location>
    </subcellularLocation>
</comment>
<dbReference type="CDD" id="cd00125">
    <property type="entry name" value="PLA2c"/>
    <property type="match status" value="1"/>
</dbReference>
<dbReference type="GO" id="GO:0050482">
    <property type="term" value="P:arachidonate secretion"/>
    <property type="evidence" value="ECO:0007669"/>
    <property type="project" value="InterPro"/>
</dbReference>
<keyword evidence="3 6" id="KW-1015">Disulfide bond</keyword>
<evidence type="ECO:0000256" key="1">
    <source>
        <dbReference type="ARBA" id="ARBA00004613"/>
    </source>
</evidence>
<dbReference type="Proteomes" id="UP000270296">
    <property type="component" value="Unassembled WGS sequence"/>
</dbReference>
<feature type="disulfide bond" evidence="6">
    <location>
        <begin position="98"/>
        <end position="128"/>
    </location>
</feature>
<keyword evidence="5 8" id="KW-0106">Calcium</keyword>
<dbReference type="InterPro" id="IPR033112">
    <property type="entry name" value="PLA2_Asp_AS"/>
</dbReference>
<protein>
    <recommendedName>
        <fullName evidence="8">Phospholipase A2</fullName>
        <ecNumber evidence="8">3.1.1.4</ecNumber>
    </recommendedName>
</protein>
<dbReference type="GO" id="GO:0005576">
    <property type="term" value="C:extracellular region"/>
    <property type="evidence" value="ECO:0007669"/>
    <property type="project" value="UniProtKB-SubCell"/>
</dbReference>
<organism evidence="12">
    <name type="scientific">Soboliphyme baturini</name>
    <dbReference type="NCBI Taxonomy" id="241478"/>
    <lineage>
        <taxon>Eukaryota</taxon>
        <taxon>Metazoa</taxon>
        <taxon>Ecdysozoa</taxon>
        <taxon>Nematoda</taxon>
        <taxon>Enoplea</taxon>
        <taxon>Dorylaimia</taxon>
        <taxon>Dioctophymatida</taxon>
        <taxon>Dioctophymatoidea</taxon>
        <taxon>Soboliphymatidae</taxon>
        <taxon>Soboliphyme</taxon>
    </lineage>
</organism>
<evidence type="ECO:0000313" key="10">
    <source>
        <dbReference type="EMBL" id="VDP29125.1"/>
    </source>
</evidence>
<comment type="catalytic activity">
    <reaction evidence="8">
        <text>a 1,2-diacyl-sn-glycero-3-phosphocholine + H2O = a 1-acyl-sn-glycero-3-phosphocholine + a fatty acid + H(+)</text>
        <dbReference type="Rhea" id="RHEA:15801"/>
        <dbReference type="ChEBI" id="CHEBI:15377"/>
        <dbReference type="ChEBI" id="CHEBI:15378"/>
        <dbReference type="ChEBI" id="CHEBI:28868"/>
        <dbReference type="ChEBI" id="CHEBI:57643"/>
        <dbReference type="ChEBI" id="CHEBI:58168"/>
        <dbReference type="EC" id="3.1.1.4"/>
    </reaction>
</comment>
<evidence type="ECO:0000256" key="3">
    <source>
        <dbReference type="ARBA" id="ARBA00023157"/>
    </source>
</evidence>
<dbReference type="InterPro" id="IPR016090">
    <property type="entry name" value="PLA2-like_dom"/>
</dbReference>
<dbReference type="GO" id="GO:0016042">
    <property type="term" value="P:lipid catabolic process"/>
    <property type="evidence" value="ECO:0007669"/>
    <property type="project" value="InterPro"/>
</dbReference>
<dbReference type="EMBL" id="UZAM01013642">
    <property type="protein sequence ID" value="VDP29125.1"/>
    <property type="molecule type" value="Genomic_DNA"/>
</dbReference>
<feature type="active site" evidence="4">
    <location>
        <position position="85"/>
    </location>
</feature>
<comment type="similarity">
    <text evidence="7">Belongs to the phospholipase A2 family.</text>
</comment>
<feature type="domain" description="Phospholipase A2-like central" evidence="9">
    <location>
        <begin position="39"/>
        <end position="156"/>
    </location>
</feature>
<evidence type="ECO:0000256" key="7">
    <source>
        <dbReference type="RuleBase" id="RU003654"/>
    </source>
</evidence>
<dbReference type="PANTHER" id="PTHR11716:SF100">
    <property type="entry name" value="PHOSPHOLIPASE A2"/>
    <property type="match status" value="1"/>
</dbReference>
<dbReference type="GO" id="GO:0005509">
    <property type="term" value="F:calcium ion binding"/>
    <property type="evidence" value="ECO:0007669"/>
    <property type="project" value="InterPro"/>
</dbReference>
<feature type="binding site" evidence="5">
    <location>
        <position position="65"/>
    </location>
    <ligand>
        <name>Ca(2+)</name>
        <dbReference type="ChEBI" id="CHEBI:29108"/>
    </ligand>
</feature>
<dbReference type="PANTHER" id="PTHR11716">
    <property type="entry name" value="PHOSPHOLIPASE A2 FAMILY MEMBER"/>
    <property type="match status" value="1"/>
</dbReference>
<evidence type="ECO:0000259" key="9">
    <source>
        <dbReference type="SMART" id="SM00085"/>
    </source>
</evidence>
<feature type="disulfide bond" evidence="6">
    <location>
        <begin position="66"/>
        <end position="82"/>
    </location>
</feature>
<feature type="binding site" evidence="5">
    <location>
        <position position="69"/>
    </location>
    <ligand>
        <name>Ca(2+)</name>
        <dbReference type="ChEBI" id="CHEBI:29108"/>
    </ligand>
</feature>
<feature type="disulfide bond" evidence="6">
    <location>
        <begin position="88"/>
        <end position="135"/>
    </location>
</feature>
<dbReference type="PROSITE" id="PS00119">
    <property type="entry name" value="PA2_ASP"/>
    <property type="match status" value="1"/>
</dbReference>
<evidence type="ECO:0000256" key="4">
    <source>
        <dbReference type="PIRSR" id="PIRSR601211-1"/>
    </source>
</evidence>
<proteinExistence type="inferred from homology"/>
<evidence type="ECO:0000313" key="12">
    <source>
        <dbReference type="WBParaSite" id="SBAD_0001048501-mRNA-1"/>
    </source>
</evidence>
<comment type="cofactor">
    <cofactor evidence="5">
        <name>Ca(2+)</name>
        <dbReference type="ChEBI" id="CHEBI:29108"/>
    </cofactor>
    <text evidence="5">Binds 1 Ca(2+) ion per subunit.</text>
</comment>
<dbReference type="SUPFAM" id="SSF48619">
    <property type="entry name" value="Phospholipase A2, PLA2"/>
    <property type="match status" value="1"/>
</dbReference>
<dbReference type="GO" id="GO:0005543">
    <property type="term" value="F:phospholipid binding"/>
    <property type="evidence" value="ECO:0007669"/>
    <property type="project" value="TreeGrafter"/>
</dbReference>
<feature type="disulfide bond" evidence="6">
    <location>
        <begin position="81"/>
        <end position="142"/>
    </location>
</feature>
<evidence type="ECO:0000256" key="6">
    <source>
        <dbReference type="PIRSR" id="PIRSR601211-3"/>
    </source>
</evidence>
<feature type="active site" evidence="4">
    <location>
        <position position="136"/>
    </location>
</feature>
<reference evidence="10 11" key="2">
    <citation type="submission" date="2018-11" db="EMBL/GenBank/DDBJ databases">
        <authorList>
            <consortium name="Pathogen Informatics"/>
        </authorList>
    </citation>
    <scope>NUCLEOTIDE SEQUENCE [LARGE SCALE GENOMIC DNA]</scope>
</reference>
<dbReference type="WBParaSite" id="SBAD_0001048501-mRNA-1">
    <property type="protein sequence ID" value="SBAD_0001048501-mRNA-1"/>
    <property type="gene ID" value="SBAD_0001048501"/>
</dbReference>
<evidence type="ECO:0000256" key="2">
    <source>
        <dbReference type="ARBA" id="ARBA00022525"/>
    </source>
</evidence>
<sequence length="157" mass="17584">MFQGALVGLLLACCVAIAYPSPARLLQSSNNYLCGKRNSLWNFGCMVYCTTKLDAFTHFNNYGCYCGFGGSGKPVDGMDECCMHHDQCYDAARANGYCGKLALYTTSYKWTCFNRTTPICNVHQINKCSEELCKCDRQASLCFARYTYPKRKPGCNK</sequence>
<dbReference type="InterPro" id="IPR033113">
    <property type="entry name" value="PLA2_histidine"/>
</dbReference>
<keyword evidence="8" id="KW-0378">Hydrolase</keyword>
<keyword evidence="2 8" id="KW-0964">Secreted</keyword>
<evidence type="ECO:0000256" key="5">
    <source>
        <dbReference type="PIRSR" id="PIRSR601211-2"/>
    </source>
</evidence>
<gene>
    <name evidence="10" type="ORF">SBAD_LOCUS10122</name>
</gene>
<dbReference type="EC" id="3.1.1.4" evidence="8"/>
<keyword evidence="5" id="KW-0479">Metal-binding</keyword>
<feature type="binding site" evidence="5">
    <location>
        <position position="86"/>
    </location>
    <ligand>
        <name>Ca(2+)</name>
        <dbReference type="ChEBI" id="CHEBI:29108"/>
    </ligand>
</feature>
<accession>A0A183J2M4</accession>
<dbReference type="OrthoDB" id="5839847at2759"/>
<feature type="disulfide bond" evidence="6">
    <location>
        <begin position="120"/>
        <end position="133"/>
    </location>
</feature>
<dbReference type="Pfam" id="PF00068">
    <property type="entry name" value="Phospholip_A2_1"/>
    <property type="match status" value="1"/>
</dbReference>
<dbReference type="InterPro" id="IPR036444">
    <property type="entry name" value="PLipase_A2_dom_sf"/>
</dbReference>
<dbReference type="GO" id="GO:0006644">
    <property type="term" value="P:phospholipid metabolic process"/>
    <property type="evidence" value="ECO:0007669"/>
    <property type="project" value="InterPro"/>
</dbReference>
<name>A0A183J2M4_9BILA</name>
<evidence type="ECO:0000256" key="8">
    <source>
        <dbReference type="RuleBase" id="RU361236"/>
    </source>
</evidence>
<dbReference type="SMART" id="SM00085">
    <property type="entry name" value="PA2c"/>
    <property type="match status" value="1"/>
</dbReference>